<evidence type="ECO:0000313" key="2">
    <source>
        <dbReference type="EMBL" id="PSB27004.1"/>
    </source>
</evidence>
<feature type="compositionally biased region" description="Polar residues" evidence="1">
    <location>
        <begin position="1"/>
        <end position="19"/>
    </location>
</feature>
<feature type="region of interest" description="Disordered" evidence="1">
    <location>
        <begin position="1"/>
        <end position="121"/>
    </location>
</feature>
<name>A0A2T1E309_9CYAN</name>
<accession>A0A2T1E309</accession>
<evidence type="ECO:0000313" key="3">
    <source>
        <dbReference type="Proteomes" id="UP000239576"/>
    </source>
</evidence>
<evidence type="ECO:0000256" key="1">
    <source>
        <dbReference type="SAM" id="MobiDB-lite"/>
    </source>
</evidence>
<proteinExistence type="predicted"/>
<reference evidence="3" key="1">
    <citation type="submission" date="2018-02" db="EMBL/GenBank/DDBJ databases">
        <authorList>
            <person name="Moore K."/>
            <person name="Momper L."/>
        </authorList>
    </citation>
    <scope>NUCLEOTIDE SEQUENCE [LARGE SCALE GENOMIC DNA]</scope>
    <source>
        <strain evidence="3">ULC18</strain>
    </source>
</reference>
<sequence>MSVTNNVDTSENYDAQQTVEEIEGGDRKAPSANIEADYEASKKFSVSEIDRTEEGAAAAAAATAPQHEMPEPNIATSSPDTTGNPDDYKEMAADLGSARSNTSNVSDDLVKKALEKGTAAD</sequence>
<dbReference type="EMBL" id="PVWK01000098">
    <property type="protein sequence ID" value="PSB27004.1"/>
    <property type="molecule type" value="Genomic_DNA"/>
</dbReference>
<gene>
    <name evidence="2" type="ORF">C7B82_17765</name>
</gene>
<comment type="caution">
    <text evidence="2">The sequence shown here is derived from an EMBL/GenBank/DDBJ whole genome shotgun (WGS) entry which is preliminary data.</text>
</comment>
<dbReference type="AlphaFoldDB" id="A0A2T1E309"/>
<protein>
    <submittedName>
        <fullName evidence="2">Uncharacterized protein</fullName>
    </submittedName>
</protein>
<dbReference type="RefSeq" id="WP_106257623.1">
    <property type="nucleotide sequence ID" value="NZ_CAWNSW010000133.1"/>
</dbReference>
<dbReference type="Proteomes" id="UP000239576">
    <property type="component" value="Unassembled WGS sequence"/>
</dbReference>
<reference evidence="2 3" key="2">
    <citation type="submission" date="2018-03" db="EMBL/GenBank/DDBJ databases">
        <title>The ancient ancestry and fast evolution of plastids.</title>
        <authorList>
            <person name="Moore K.R."/>
            <person name="Magnabosco C."/>
            <person name="Momper L."/>
            <person name="Gold D.A."/>
            <person name="Bosak T."/>
            <person name="Fournier G.P."/>
        </authorList>
    </citation>
    <scope>NUCLEOTIDE SEQUENCE [LARGE SCALE GENOMIC DNA]</scope>
    <source>
        <strain evidence="2 3">ULC18</strain>
    </source>
</reference>
<dbReference type="OrthoDB" id="531088at2"/>
<organism evidence="2 3">
    <name type="scientific">Stenomitos frigidus ULC18</name>
    <dbReference type="NCBI Taxonomy" id="2107698"/>
    <lineage>
        <taxon>Bacteria</taxon>
        <taxon>Bacillati</taxon>
        <taxon>Cyanobacteriota</taxon>
        <taxon>Cyanophyceae</taxon>
        <taxon>Leptolyngbyales</taxon>
        <taxon>Leptolyngbyaceae</taxon>
        <taxon>Stenomitos</taxon>
    </lineage>
</organism>
<feature type="compositionally biased region" description="Polar residues" evidence="1">
    <location>
        <begin position="74"/>
        <end position="84"/>
    </location>
</feature>
<keyword evidence="3" id="KW-1185">Reference proteome</keyword>